<name>A0ABV4T515_9EURY</name>
<gene>
    <name evidence="1" type="ORF">P8X34_08690</name>
</gene>
<dbReference type="RefSeq" id="WP_372823981.1">
    <property type="nucleotide sequence ID" value="NZ_JARRIC010000003.1"/>
</dbReference>
<evidence type="ECO:0000313" key="1">
    <source>
        <dbReference type="EMBL" id="MFA4804801.1"/>
    </source>
</evidence>
<sequence>MAMGKRRPSEIVNYIGVEGRKIPYLENLMRLGFVERELPVGRKAKRGLYKIADPMLLTWFSIVYPNKNSIEVGTISMEDVKDALQRVFSLRFEETA</sequence>
<organism evidence="1 2">
    <name type="scientific">Pyrococcus kukulkanii</name>
    <dbReference type="NCBI Taxonomy" id="1609559"/>
    <lineage>
        <taxon>Archaea</taxon>
        <taxon>Methanobacteriati</taxon>
        <taxon>Methanobacteriota</taxon>
        <taxon>Thermococci</taxon>
        <taxon>Thermococcales</taxon>
        <taxon>Thermococcaceae</taxon>
        <taxon>Pyrococcus</taxon>
    </lineage>
</organism>
<comment type="caution">
    <text evidence="1">The sequence shown here is derived from an EMBL/GenBank/DDBJ whole genome shotgun (WGS) entry which is preliminary data.</text>
</comment>
<reference evidence="1 2" key="1">
    <citation type="submission" date="2023-03" db="EMBL/GenBank/DDBJ databases">
        <title>Speciation in Pyrococcus: adaptation to high temperature as a mechanism.</title>
        <authorList>
            <person name="Gu J."/>
        </authorList>
    </citation>
    <scope>NUCLEOTIDE SEQUENCE [LARGE SCALE GENOMIC DNA]</scope>
    <source>
        <strain evidence="1 2">LMOA34</strain>
    </source>
</reference>
<keyword evidence="2" id="KW-1185">Reference proteome</keyword>
<evidence type="ECO:0000313" key="2">
    <source>
        <dbReference type="Proteomes" id="UP001571980"/>
    </source>
</evidence>
<dbReference type="PANTHER" id="PTHR34704">
    <property type="entry name" value="ATPASE"/>
    <property type="match status" value="1"/>
</dbReference>
<accession>A0ABV4T515</accession>
<dbReference type="EMBL" id="JARRIG010000005">
    <property type="protein sequence ID" value="MFA4804801.1"/>
    <property type="molecule type" value="Genomic_DNA"/>
</dbReference>
<dbReference type="Proteomes" id="UP001571980">
    <property type="component" value="Unassembled WGS sequence"/>
</dbReference>
<dbReference type="PANTHER" id="PTHR34704:SF1">
    <property type="entry name" value="ATPASE"/>
    <property type="match status" value="1"/>
</dbReference>
<protein>
    <submittedName>
        <fullName evidence="1">Uncharacterized protein</fullName>
    </submittedName>
</protein>
<proteinExistence type="predicted"/>